<proteinExistence type="predicted"/>
<dbReference type="HOGENOM" id="CLU_743813_0_0_0"/>
<dbReference type="KEGG" id="sti:Sthe_0921"/>
<accession>D1C291</accession>
<dbReference type="OrthoDB" id="164121at2"/>
<evidence type="ECO:0000256" key="2">
    <source>
        <dbReference type="SAM" id="MobiDB-lite"/>
    </source>
</evidence>
<feature type="region of interest" description="Disordered" evidence="2">
    <location>
        <begin position="1"/>
        <end position="22"/>
    </location>
</feature>
<dbReference type="eggNOG" id="COG1196">
    <property type="taxonomic scope" value="Bacteria"/>
</dbReference>
<dbReference type="Proteomes" id="UP000002027">
    <property type="component" value="Chromosome 1"/>
</dbReference>
<name>D1C291_SPHTD</name>
<feature type="coiled-coil region" evidence="1">
    <location>
        <begin position="154"/>
        <end position="227"/>
    </location>
</feature>
<gene>
    <name evidence="3" type="ordered locus">Sthe_0921</name>
</gene>
<dbReference type="STRING" id="479434.Sthe_0921"/>
<protein>
    <recommendedName>
        <fullName evidence="5">Chromosome segregation ATPase-like protein</fullName>
    </recommendedName>
</protein>
<dbReference type="InParanoid" id="D1C291"/>
<dbReference type="Gene3D" id="1.10.287.1490">
    <property type="match status" value="1"/>
</dbReference>
<evidence type="ECO:0008006" key="5">
    <source>
        <dbReference type="Google" id="ProtNLM"/>
    </source>
</evidence>
<dbReference type="AlphaFoldDB" id="D1C291"/>
<evidence type="ECO:0000313" key="4">
    <source>
        <dbReference type="Proteomes" id="UP000002027"/>
    </source>
</evidence>
<organism evidence="3 4">
    <name type="scientific">Sphaerobacter thermophilus (strain ATCC 49802 / DSM 20745 / KCCM 41009 / NCIMB 13125 / S 6022)</name>
    <dbReference type="NCBI Taxonomy" id="479434"/>
    <lineage>
        <taxon>Bacteria</taxon>
        <taxon>Pseudomonadati</taxon>
        <taxon>Thermomicrobiota</taxon>
        <taxon>Thermomicrobia</taxon>
        <taxon>Sphaerobacterales</taxon>
        <taxon>Sphaerobacterineae</taxon>
        <taxon>Sphaerobacteraceae</taxon>
        <taxon>Sphaerobacter</taxon>
    </lineage>
</organism>
<reference evidence="3 4" key="2">
    <citation type="journal article" date="2010" name="Stand. Genomic Sci.">
        <title>Complete genome sequence of Desulfohalobium retbaense type strain (HR(100)).</title>
        <authorList>
            <person name="Spring S."/>
            <person name="Nolan M."/>
            <person name="Lapidus A."/>
            <person name="Glavina Del Rio T."/>
            <person name="Copeland A."/>
            <person name="Tice H."/>
            <person name="Cheng J.F."/>
            <person name="Lucas S."/>
            <person name="Land M."/>
            <person name="Chen F."/>
            <person name="Bruce D."/>
            <person name="Goodwin L."/>
            <person name="Pitluck S."/>
            <person name="Ivanova N."/>
            <person name="Mavromatis K."/>
            <person name="Mikhailova N."/>
            <person name="Pati A."/>
            <person name="Chen A."/>
            <person name="Palaniappan K."/>
            <person name="Hauser L."/>
            <person name="Chang Y.J."/>
            <person name="Jeffries C.D."/>
            <person name="Munk C."/>
            <person name="Kiss H."/>
            <person name="Chain P."/>
            <person name="Han C."/>
            <person name="Brettin T."/>
            <person name="Detter J.C."/>
            <person name="Schuler E."/>
            <person name="Goker M."/>
            <person name="Rohde M."/>
            <person name="Bristow J."/>
            <person name="Eisen J.A."/>
            <person name="Markowitz V."/>
            <person name="Hugenholtz P."/>
            <person name="Kyrpides N.C."/>
            <person name="Klenk H.P."/>
        </authorList>
    </citation>
    <scope>NUCLEOTIDE SEQUENCE [LARGE SCALE GENOMIC DNA]</scope>
    <source>
        <strain evidence="4">ATCC 49802 / DSM 20745 / S 6022</strain>
    </source>
</reference>
<dbReference type="RefSeq" id="WP_012871405.1">
    <property type="nucleotide sequence ID" value="NC_013523.1"/>
</dbReference>
<keyword evidence="1" id="KW-0175">Coiled coil</keyword>
<evidence type="ECO:0000313" key="3">
    <source>
        <dbReference type="EMBL" id="ACZ38358.1"/>
    </source>
</evidence>
<keyword evidence="4" id="KW-1185">Reference proteome</keyword>
<evidence type="ECO:0000256" key="1">
    <source>
        <dbReference type="SAM" id="Coils"/>
    </source>
</evidence>
<dbReference type="EMBL" id="CP001823">
    <property type="protein sequence ID" value="ACZ38358.1"/>
    <property type="molecule type" value="Genomic_DNA"/>
</dbReference>
<sequence>MSARTDLADSVREDDRRKREEAKIQGLQAQIDELRQITRELLSRQLREEEQIKATETALAQHRLALEQHRHEVAQAAQARQVEEARFRQQLTDLNQRIDDVARPIRSLQAHVSELLETVRRQREDVGHDTKRFDELRALIDHLSAHGERQVAVSQGLRDSVDALRTEVERLQRDLMRTDDAVRIVEQELRRRVAEIVQEVSNLEARIAEEAAGVAAVQAQLQELREAMKEIDPQFEAIGNILERLESEIDRFHTQAVERDELMAERIEELRQQFDAQLRDIQERHDMRFERAVQRADQMEEVDRDLAYRMQMIEIRLEELHQVDRRLRRELWYLHEQRARLRFEQAQQELEAVVEARRDIEREDAGGRPQDRTGE</sequence>
<reference evidence="4" key="1">
    <citation type="submission" date="2009-11" db="EMBL/GenBank/DDBJ databases">
        <title>The complete chromosome 1 of Sphaerobacter thermophilus DSM 20745.</title>
        <authorList>
            <person name="Lucas S."/>
            <person name="Copeland A."/>
            <person name="Lapidus A."/>
            <person name="Glavina del Rio T."/>
            <person name="Dalin E."/>
            <person name="Tice H."/>
            <person name="Bruce D."/>
            <person name="Goodwin L."/>
            <person name="Pitluck S."/>
            <person name="Kyrpides N."/>
            <person name="Mavromatis K."/>
            <person name="Ivanova N."/>
            <person name="Mikhailova N."/>
            <person name="LaButti K.M."/>
            <person name="Clum A."/>
            <person name="Sun H.I."/>
            <person name="Brettin T."/>
            <person name="Detter J.C."/>
            <person name="Han C."/>
            <person name="Larimer F."/>
            <person name="Land M."/>
            <person name="Hauser L."/>
            <person name="Markowitz V."/>
            <person name="Cheng J.F."/>
            <person name="Hugenholtz P."/>
            <person name="Woyke T."/>
            <person name="Wu D."/>
            <person name="Steenblock K."/>
            <person name="Schneider S."/>
            <person name="Pukall R."/>
            <person name="Goeker M."/>
            <person name="Klenk H.P."/>
            <person name="Eisen J.A."/>
        </authorList>
    </citation>
    <scope>NUCLEOTIDE SEQUENCE [LARGE SCALE GENOMIC DNA]</scope>
    <source>
        <strain evidence="4">ATCC 49802 / DSM 20745 / S 6022</strain>
    </source>
</reference>
<feature type="coiled-coil region" evidence="1">
    <location>
        <begin position="336"/>
        <end position="363"/>
    </location>
</feature>